<organism evidence="1 2">
    <name type="scientific">Breznakia pachnodae</name>
    <dbReference type="NCBI Taxonomy" id="265178"/>
    <lineage>
        <taxon>Bacteria</taxon>
        <taxon>Bacillati</taxon>
        <taxon>Bacillota</taxon>
        <taxon>Erysipelotrichia</taxon>
        <taxon>Erysipelotrichales</taxon>
        <taxon>Erysipelotrichaceae</taxon>
        <taxon>Breznakia</taxon>
    </lineage>
</organism>
<evidence type="ECO:0000313" key="2">
    <source>
        <dbReference type="Proteomes" id="UP001230220"/>
    </source>
</evidence>
<reference evidence="1 2" key="1">
    <citation type="submission" date="2023-07" db="EMBL/GenBank/DDBJ databases">
        <title>Genomic Encyclopedia of Type Strains, Phase IV (KMG-IV): sequencing the most valuable type-strain genomes for metagenomic binning, comparative biology and taxonomic classification.</title>
        <authorList>
            <person name="Goeker M."/>
        </authorList>
    </citation>
    <scope>NUCLEOTIDE SEQUENCE [LARGE SCALE GENOMIC DNA]</scope>
    <source>
        <strain evidence="1 2">DSM 16784</strain>
    </source>
</reference>
<comment type="caution">
    <text evidence="1">The sequence shown here is derived from an EMBL/GenBank/DDBJ whole genome shotgun (WGS) entry which is preliminary data.</text>
</comment>
<evidence type="ECO:0000313" key="1">
    <source>
        <dbReference type="EMBL" id="MDQ0361061.1"/>
    </source>
</evidence>
<sequence>MIKSVEFKNKTGKMPSVEFRKYETNFLVAGTPDIFSNEEDDNAVITVISTYGEMFPNGNTDEKPYYFFRHTNGLTWDTRFVGFIELGDTPLEYQKGGHIDNLSVDNAKNPYYKKISDYPNEYYSLGTEEPYFEYQFTDTYAILKEGDFFDVKAEYFPFAVVDHSSIWNNVCPIYQTALLTGTYEGKPVLGLAHIDRSFKQHGNDKYELLGYIDNEFDGIREDGRRETAIIHIDTTTEKVFAYYWLEGEEPIVSDTVIMEAEWVRLPYCNDGTCIYKEAVYRFAGKEIHFTAKWGTKGFTAHPRLDKYGQSQVMGTWYEGKTPYKHKLYMTFNENQEAFDNHIEQLGFDVVDE</sequence>
<gene>
    <name evidence="1" type="ORF">J2S15_001808</name>
</gene>
<dbReference type="EMBL" id="JAUSUR010000003">
    <property type="protein sequence ID" value="MDQ0361061.1"/>
    <property type="molecule type" value="Genomic_DNA"/>
</dbReference>
<keyword evidence="2" id="KW-1185">Reference proteome</keyword>
<name>A0ABU0E2L1_9FIRM</name>
<protein>
    <submittedName>
        <fullName evidence="1">Uncharacterized protein</fullName>
    </submittedName>
</protein>
<proteinExistence type="predicted"/>
<dbReference type="Proteomes" id="UP001230220">
    <property type="component" value="Unassembled WGS sequence"/>
</dbReference>
<dbReference type="RefSeq" id="WP_307407470.1">
    <property type="nucleotide sequence ID" value="NZ_JAUSUR010000003.1"/>
</dbReference>
<accession>A0ABU0E2L1</accession>